<reference evidence="1 2" key="1">
    <citation type="submission" date="2016-10" db="EMBL/GenBank/DDBJ databases">
        <authorList>
            <person name="de Groot N.N."/>
        </authorList>
    </citation>
    <scope>NUCLEOTIDE SEQUENCE [LARGE SCALE GENOMIC DNA]</scope>
    <source>
        <strain evidence="1 2">DSM 21800</strain>
    </source>
</reference>
<evidence type="ECO:0000313" key="1">
    <source>
        <dbReference type="EMBL" id="SDS02901.1"/>
    </source>
</evidence>
<dbReference type="STRING" id="630515.SAMN04489812_0662"/>
<dbReference type="RefSeq" id="WP_172836061.1">
    <property type="nucleotide sequence ID" value="NZ_LT629772.1"/>
</dbReference>
<evidence type="ECO:0000313" key="2">
    <source>
        <dbReference type="Proteomes" id="UP000199103"/>
    </source>
</evidence>
<dbReference type="EMBL" id="LT629772">
    <property type="protein sequence ID" value="SDS02901.1"/>
    <property type="molecule type" value="Genomic_DNA"/>
</dbReference>
<sequence length="316" mass="33662">MANNACSAAALRRAAVCGTLAASIYNTQPWHFRLTASTLQLWSDPERQLLAHDPEGRLLIMSCGCALFNARAALAAEGIGVSVRRHESDERPSARSRLLATVTVSDDQPADSTGIGDLALVADARRTNRQPFTDADVPADLLQRLPIAALAEGAVLVPLVGDQPRTLRELTERAVAMSTAEPSHRAERRAWSVTAGYSPTPTDDPAVLTDPSGGLPMLLCARTESAPDWMRAGEALQRVLLELTGRRLQAGLSSDAAQVPAIRQRLRTAMGLTVDPIVVLQIGHAPPSPATRRRRLVDVIVESGGEGTVEQQAATA</sequence>
<accession>A0A1H1NV99</accession>
<dbReference type="InterPro" id="IPR000415">
    <property type="entry name" value="Nitroreductase-like"/>
</dbReference>
<protein>
    <recommendedName>
        <fullName evidence="3">Nitroreductase family protein</fullName>
    </recommendedName>
</protein>
<keyword evidence="2" id="KW-1185">Reference proteome</keyword>
<name>A0A1H1NV99_9ACTN</name>
<dbReference type="Proteomes" id="UP000199103">
    <property type="component" value="Chromosome I"/>
</dbReference>
<organism evidence="1 2">
    <name type="scientific">Microlunatus soli</name>
    <dbReference type="NCBI Taxonomy" id="630515"/>
    <lineage>
        <taxon>Bacteria</taxon>
        <taxon>Bacillati</taxon>
        <taxon>Actinomycetota</taxon>
        <taxon>Actinomycetes</taxon>
        <taxon>Propionibacteriales</taxon>
        <taxon>Propionibacteriaceae</taxon>
        <taxon>Microlunatus</taxon>
    </lineage>
</organism>
<dbReference type="AlphaFoldDB" id="A0A1H1NV99"/>
<evidence type="ECO:0008006" key="3">
    <source>
        <dbReference type="Google" id="ProtNLM"/>
    </source>
</evidence>
<proteinExistence type="predicted"/>
<dbReference type="Gene3D" id="3.40.109.10">
    <property type="entry name" value="NADH Oxidase"/>
    <property type="match status" value="2"/>
</dbReference>
<gene>
    <name evidence="1" type="ORF">SAMN04489812_0662</name>
</gene>
<dbReference type="GO" id="GO:0016491">
    <property type="term" value="F:oxidoreductase activity"/>
    <property type="evidence" value="ECO:0007669"/>
    <property type="project" value="InterPro"/>
</dbReference>
<dbReference type="SUPFAM" id="SSF55469">
    <property type="entry name" value="FMN-dependent nitroreductase-like"/>
    <property type="match status" value="1"/>
</dbReference>